<evidence type="ECO:0000313" key="6">
    <source>
        <dbReference type="Proteomes" id="UP001501326"/>
    </source>
</evidence>
<keyword evidence="1 4" id="KW-0732">Signal</keyword>
<sequence length="408" mass="41818">MVVSVPLRWLASLASVVLACTTAFVVLAAGPAQAATLQQVTSFGSNPGALSMYSYRPDGLPSGAPLVVALHGCTQDANTYFTNSGWRQLADQRGFALVLPQQSTANNANKCFTWFDNADTARGSGEAASIAAMVDHAVASYGTAPSKVYVTGLSAGGAMSAVMLAAYPDKFAAGSVVAGIAYRCATTVSSAYSCMNPGVDKTPQAWGDLVRAAYPGYSGPRPRVAIWQGQSDTTVAPANGVELRDQFTNVLGVTQTPSASGSLDANTTWQEFGAGAVRLTKITGMGHGTPVDPGTGPTQCGTAGAYFLDTVCSAYHDAAFFGLGGGGSTTTTSSTSTPPSTTSTTTPPTSTTTAACITSSNYDHVQAGRAYTSGGYALAVGSNQNLGLYNTFYTATLKQSSPGYWEKC</sequence>
<evidence type="ECO:0000256" key="4">
    <source>
        <dbReference type="SAM" id="SignalP"/>
    </source>
</evidence>
<gene>
    <name evidence="5" type="ORF">GCM10009867_06930</name>
</gene>
<dbReference type="PANTHER" id="PTHR43037:SF1">
    <property type="entry name" value="BLL1128 PROTEIN"/>
    <property type="match status" value="1"/>
</dbReference>
<keyword evidence="6" id="KW-1185">Reference proteome</keyword>
<dbReference type="NCBIfam" id="TIGR01840">
    <property type="entry name" value="esterase_phb"/>
    <property type="match status" value="1"/>
</dbReference>
<evidence type="ECO:0000313" key="5">
    <source>
        <dbReference type="EMBL" id="GAA2731993.1"/>
    </source>
</evidence>
<dbReference type="InterPro" id="IPR010126">
    <property type="entry name" value="Esterase_phb"/>
</dbReference>
<organism evidence="5 6">
    <name type="scientific">Pedococcus aerophilus</name>
    <dbReference type="NCBI Taxonomy" id="436356"/>
    <lineage>
        <taxon>Bacteria</taxon>
        <taxon>Bacillati</taxon>
        <taxon>Actinomycetota</taxon>
        <taxon>Actinomycetes</taxon>
        <taxon>Micrococcales</taxon>
        <taxon>Intrasporangiaceae</taxon>
        <taxon>Pedococcus</taxon>
    </lineage>
</organism>
<dbReference type="Proteomes" id="UP001501326">
    <property type="component" value="Unassembled WGS sequence"/>
</dbReference>
<dbReference type="InterPro" id="IPR050955">
    <property type="entry name" value="Plant_Biomass_Hydrol_Est"/>
</dbReference>
<keyword evidence="2" id="KW-0378">Hydrolase</keyword>
<feature type="chain" id="PRO_5045479110" evidence="4">
    <location>
        <begin position="29"/>
        <end position="408"/>
    </location>
</feature>
<accession>A0ABP6GVB6</accession>
<dbReference type="Pfam" id="PF10503">
    <property type="entry name" value="Esterase_PHB"/>
    <property type="match status" value="1"/>
</dbReference>
<dbReference type="PANTHER" id="PTHR43037">
    <property type="entry name" value="UNNAMED PRODUCT-RELATED"/>
    <property type="match status" value="1"/>
</dbReference>
<evidence type="ECO:0000256" key="2">
    <source>
        <dbReference type="ARBA" id="ARBA00022801"/>
    </source>
</evidence>
<protein>
    <submittedName>
        <fullName evidence="5">PHB depolymerase family esterase</fullName>
    </submittedName>
</protein>
<feature type="region of interest" description="Disordered" evidence="3">
    <location>
        <begin position="328"/>
        <end position="352"/>
    </location>
</feature>
<dbReference type="Gene3D" id="3.40.50.1820">
    <property type="entry name" value="alpha/beta hydrolase"/>
    <property type="match status" value="1"/>
</dbReference>
<name>A0ABP6GVB6_9MICO</name>
<feature type="compositionally biased region" description="Low complexity" evidence="3">
    <location>
        <begin position="329"/>
        <end position="352"/>
    </location>
</feature>
<evidence type="ECO:0000256" key="3">
    <source>
        <dbReference type="SAM" id="MobiDB-lite"/>
    </source>
</evidence>
<feature type="signal peptide" evidence="4">
    <location>
        <begin position="1"/>
        <end position="28"/>
    </location>
</feature>
<comment type="caution">
    <text evidence="5">The sequence shown here is derived from an EMBL/GenBank/DDBJ whole genome shotgun (WGS) entry which is preliminary data.</text>
</comment>
<dbReference type="InterPro" id="IPR029058">
    <property type="entry name" value="AB_hydrolase_fold"/>
</dbReference>
<dbReference type="EMBL" id="BAAARN010000001">
    <property type="protein sequence ID" value="GAA2731993.1"/>
    <property type="molecule type" value="Genomic_DNA"/>
</dbReference>
<proteinExistence type="predicted"/>
<evidence type="ECO:0000256" key="1">
    <source>
        <dbReference type="ARBA" id="ARBA00022729"/>
    </source>
</evidence>
<reference evidence="6" key="1">
    <citation type="journal article" date="2019" name="Int. J. Syst. Evol. Microbiol.">
        <title>The Global Catalogue of Microorganisms (GCM) 10K type strain sequencing project: providing services to taxonomists for standard genome sequencing and annotation.</title>
        <authorList>
            <consortium name="The Broad Institute Genomics Platform"/>
            <consortium name="The Broad Institute Genome Sequencing Center for Infectious Disease"/>
            <person name="Wu L."/>
            <person name="Ma J."/>
        </authorList>
    </citation>
    <scope>NUCLEOTIDE SEQUENCE [LARGE SCALE GENOMIC DNA]</scope>
    <source>
        <strain evidence="6">JCM 16378</strain>
    </source>
</reference>
<dbReference type="SUPFAM" id="SSF53474">
    <property type="entry name" value="alpha/beta-Hydrolases"/>
    <property type="match status" value="2"/>
</dbReference>